<dbReference type="AlphaFoldDB" id="A0A1N6IHQ0"/>
<gene>
    <name evidence="5" type="ORF">SAMN05444002_3911</name>
</gene>
<dbReference type="SUPFAM" id="SSF53613">
    <property type="entry name" value="Ribokinase-like"/>
    <property type="match status" value="1"/>
</dbReference>
<evidence type="ECO:0000313" key="6">
    <source>
        <dbReference type="Proteomes" id="UP000184932"/>
    </source>
</evidence>
<dbReference type="InterPro" id="IPR011611">
    <property type="entry name" value="PfkB_dom"/>
</dbReference>
<accession>A0A1N6IHQ0</accession>
<dbReference type="GO" id="GO:0042840">
    <property type="term" value="P:D-glucuronate catabolic process"/>
    <property type="evidence" value="ECO:0007669"/>
    <property type="project" value="TreeGrafter"/>
</dbReference>
<dbReference type="GO" id="GO:0008673">
    <property type="term" value="F:2-dehydro-3-deoxygluconokinase activity"/>
    <property type="evidence" value="ECO:0007669"/>
    <property type="project" value="TreeGrafter"/>
</dbReference>
<organism evidence="5 6">
    <name type="scientific">Vannielia litorea</name>
    <dbReference type="NCBI Taxonomy" id="1217970"/>
    <lineage>
        <taxon>Bacteria</taxon>
        <taxon>Pseudomonadati</taxon>
        <taxon>Pseudomonadota</taxon>
        <taxon>Alphaproteobacteria</taxon>
        <taxon>Rhodobacterales</taxon>
        <taxon>Paracoccaceae</taxon>
        <taxon>Vannielia</taxon>
    </lineage>
</organism>
<dbReference type="GO" id="GO:0005829">
    <property type="term" value="C:cytosol"/>
    <property type="evidence" value="ECO:0007669"/>
    <property type="project" value="TreeGrafter"/>
</dbReference>
<evidence type="ECO:0000256" key="1">
    <source>
        <dbReference type="ARBA" id="ARBA00010688"/>
    </source>
</evidence>
<evidence type="ECO:0000259" key="4">
    <source>
        <dbReference type="Pfam" id="PF00294"/>
    </source>
</evidence>
<dbReference type="Pfam" id="PF00294">
    <property type="entry name" value="PfkB"/>
    <property type="match status" value="1"/>
</dbReference>
<dbReference type="CDD" id="cd01166">
    <property type="entry name" value="KdgK"/>
    <property type="match status" value="1"/>
</dbReference>
<sequence length="300" mass="32270">MSRLLCIGECMVELAQTGPDTYRRGFAGDTFNTAWYARRCLPPEWDVAYASAAGSDATSAEMAAFMSRERVTPILREIPERTVGLYMIATKDGERSFSYWRSHSAARLLADDPNWLVETIGSAQMVHFSGITLAILPPDQRVRLCNALRSSRATVSFDTNLRPRLWENEDDMKRGLTMGASAASIVLPSFDEETALFGDPTPEHTVARYRESGASIIAVKNGGGALTLATPEGITEIAAEPVEKVIDSTAAGDSFAARFLAGLALEEPPAEAARAAMGLAAQVIRAPGALVPSIFQGDPK</sequence>
<dbReference type="RefSeq" id="WP_074258057.1">
    <property type="nucleotide sequence ID" value="NZ_FSRL01000002.1"/>
</dbReference>
<proteinExistence type="inferred from homology"/>
<name>A0A1N6IHQ0_9RHOB</name>
<dbReference type="STRING" id="1217970.SAMN05444002_3911"/>
<evidence type="ECO:0000313" key="5">
    <source>
        <dbReference type="EMBL" id="SIO31560.1"/>
    </source>
</evidence>
<dbReference type="EMBL" id="FSRL01000002">
    <property type="protein sequence ID" value="SIO31560.1"/>
    <property type="molecule type" value="Genomic_DNA"/>
</dbReference>
<comment type="similarity">
    <text evidence="1">Belongs to the carbohydrate kinase PfkB family.</text>
</comment>
<evidence type="ECO:0000256" key="3">
    <source>
        <dbReference type="ARBA" id="ARBA00022777"/>
    </source>
</evidence>
<dbReference type="GO" id="GO:0019698">
    <property type="term" value="P:D-galacturonate catabolic process"/>
    <property type="evidence" value="ECO:0007669"/>
    <property type="project" value="TreeGrafter"/>
</dbReference>
<dbReference type="Proteomes" id="UP000184932">
    <property type="component" value="Unassembled WGS sequence"/>
</dbReference>
<reference evidence="6" key="1">
    <citation type="submission" date="2016-11" db="EMBL/GenBank/DDBJ databases">
        <authorList>
            <person name="Varghese N."/>
            <person name="Submissions S."/>
        </authorList>
    </citation>
    <scope>NUCLEOTIDE SEQUENCE [LARGE SCALE GENOMIC DNA]</scope>
    <source>
        <strain evidence="6">DSM 29440</strain>
    </source>
</reference>
<protein>
    <submittedName>
        <fullName evidence="5">2-keto-3-deoxygluconate kinase</fullName>
    </submittedName>
</protein>
<evidence type="ECO:0000256" key="2">
    <source>
        <dbReference type="ARBA" id="ARBA00022679"/>
    </source>
</evidence>
<dbReference type="InterPro" id="IPR029056">
    <property type="entry name" value="Ribokinase-like"/>
</dbReference>
<dbReference type="Gene3D" id="3.40.1190.20">
    <property type="match status" value="1"/>
</dbReference>
<keyword evidence="6" id="KW-1185">Reference proteome</keyword>
<keyword evidence="2" id="KW-0808">Transferase</keyword>
<feature type="domain" description="Carbohydrate kinase PfkB" evidence="4">
    <location>
        <begin position="1"/>
        <end position="290"/>
    </location>
</feature>
<dbReference type="PANTHER" id="PTHR43085">
    <property type="entry name" value="HEXOKINASE FAMILY MEMBER"/>
    <property type="match status" value="1"/>
</dbReference>
<dbReference type="InterPro" id="IPR050306">
    <property type="entry name" value="PfkB_Carbo_kinase"/>
</dbReference>
<dbReference type="GO" id="GO:0006974">
    <property type="term" value="P:DNA damage response"/>
    <property type="evidence" value="ECO:0007669"/>
    <property type="project" value="TreeGrafter"/>
</dbReference>
<keyword evidence="3 5" id="KW-0418">Kinase</keyword>
<dbReference type="OrthoDB" id="9776822at2"/>
<dbReference type="PANTHER" id="PTHR43085:SF15">
    <property type="entry name" value="2-DEHYDRO-3-DEOXYGLUCONOKINASE"/>
    <property type="match status" value="1"/>
</dbReference>